<feature type="non-terminal residue" evidence="2">
    <location>
        <position position="1"/>
    </location>
</feature>
<evidence type="ECO:0000313" key="3">
    <source>
        <dbReference type="Proteomes" id="UP000198323"/>
    </source>
</evidence>
<accession>A0A226M9N1</accession>
<feature type="compositionally biased region" description="Polar residues" evidence="1">
    <location>
        <begin position="296"/>
        <end position="308"/>
    </location>
</feature>
<dbReference type="EMBL" id="MCFN01006916">
    <property type="protein sequence ID" value="OXB51950.1"/>
    <property type="molecule type" value="Genomic_DNA"/>
</dbReference>
<dbReference type="Pfam" id="PF07004">
    <property type="entry name" value="SHIPPO-rpt"/>
    <property type="match status" value="3"/>
</dbReference>
<dbReference type="GO" id="GO:0005856">
    <property type="term" value="C:cytoskeleton"/>
    <property type="evidence" value="ECO:0007669"/>
    <property type="project" value="TreeGrafter"/>
</dbReference>
<evidence type="ECO:0000313" key="2">
    <source>
        <dbReference type="EMBL" id="OXB51950.1"/>
    </source>
</evidence>
<proteinExistence type="predicted"/>
<dbReference type="Proteomes" id="UP000198323">
    <property type="component" value="Unassembled WGS sequence"/>
</dbReference>
<dbReference type="PANTHER" id="PTHR21580:SF28">
    <property type="entry name" value="BOREALIN N-TERMINAL DOMAIN-CONTAINING PROTEIN-RELATED"/>
    <property type="match status" value="1"/>
</dbReference>
<feature type="region of interest" description="Disordered" evidence="1">
    <location>
        <begin position="261"/>
        <end position="308"/>
    </location>
</feature>
<evidence type="ECO:0000256" key="1">
    <source>
        <dbReference type="SAM" id="MobiDB-lite"/>
    </source>
</evidence>
<gene>
    <name evidence="2" type="ORF">ASZ78_007602</name>
</gene>
<name>A0A226M9N1_CALSU</name>
<feature type="compositionally biased region" description="Low complexity" evidence="1">
    <location>
        <begin position="262"/>
        <end position="275"/>
    </location>
</feature>
<sequence length="308" mass="32933">RFAKHFHSSESTNLILVALQGVRDCSNSHTQVAATMMAALMDNFKPPPDDALEAPASMDGAWVGSWRPHRPRGLISAQFPSPGPQYSIPGTIGYVGHSPTKARAPAYTFRGTKLPAVESCGPGPCYSVEPAISRNGRYVIPGTYFQKRPKTEIAITPGPGDYSIEAASRHVFKCPPVQSMAFRREPVRTDRPPSPGTYTLPRLIGPKTAYTSASPCYSVRGRSQRGRFDEDLAKTPGPAAFPPVAVDAYRTRAPVYTMGVRPKPGAAKAAKPGPADYSIGQASSSPRASACRDPVQGQQACSLPSSHL</sequence>
<organism evidence="2 3">
    <name type="scientific">Callipepla squamata</name>
    <name type="common">Scaled quail</name>
    <dbReference type="NCBI Taxonomy" id="9009"/>
    <lineage>
        <taxon>Eukaryota</taxon>
        <taxon>Metazoa</taxon>
        <taxon>Chordata</taxon>
        <taxon>Craniata</taxon>
        <taxon>Vertebrata</taxon>
        <taxon>Euteleostomi</taxon>
        <taxon>Archelosauria</taxon>
        <taxon>Archosauria</taxon>
        <taxon>Dinosauria</taxon>
        <taxon>Saurischia</taxon>
        <taxon>Theropoda</taxon>
        <taxon>Coelurosauria</taxon>
        <taxon>Aves</taxon>
        <taxon>Neognathae</taxon>
        <taxon>Galloanserae</taxon>
        <taxon>Galliformes</taxon>
        <taxon>Odontophoridae</taxon>
        <taxon>Callipepla</taxon>
    </lineage>
</organism>
<dbReference type="InterPro" id="IPR051291">
    <property type="entry name" value="CIMAP"/>
</dbReference>
<protein>
    <submittedName>
        <fullName evidence="2">Uncharacterized protein</fullName>
    </submittedName>
</protein>
<dbReference type="PANTHER" id="PTHR21580">
    <property type="entry name" value="SHIPPO-1-RELATED"/>
    <property type="match status" value="1"/>
</dbReference>
<keyword evidence="3" id="KW-1185">Reference proteome</keyword>
<dbReference type="InterPro" id="IPR010736">
    <property type="entry name" value="SHIPPO-rpt"/>
</dbReference>
<dbReference type="OrthoDB" id="429991at2759"/>
<comment type="caution">
    <text evidence="2">The sequence shown here is derived from an EMBL/GenBank/DDBJ whole genome shotgun (WGS) entry which is preliminary data.</text>
</comment>
<reference evidence="2 3" key="1">
    <citation type="submission" date="2016-07" db="EMBL/GenBank/DDBJ databases">
        <title>Disparate Historic Effective Population Sizes Predicted by Modern Levels of Genome Diversity for the Scaled Quail (Callipepla squamata) and the Northern Bobwhite (Colinus virginianus): Inferences from First and Second Generation Draft Genome Assemblies for Sympatric New World Quail.</title>
        <authorList>
            <person name="Oldeschulte D.L."/>
            <person name="Halley Y.A."/>
            <person name="Bhattarai E.K."/>
            <person name="Brashear W.A."/>
            <person name="Hill J."/>
            <person name="Metz R.P."/>
            <person name="Johnson C.D."/>
            <person name="Rollins D."/>
            <person name="Peterson M.J."/>
            <person name="Bickhart D.M."/>
            <person name="Decker J.E."/>
            <person name="Seabury C.M."/>
        </authorList>
    </citation>
    <scope>NUCLEOTIDE SEQUENCE [LARGE SCALE GENOMIC DNA]</scope>
    <source>
        <strain evidence="2 3">Texas</strain>
        <tissue evidence="2">Leg muscle</tissue>
    </source>
</reference>
<dbReference type="AlphaFoldDB" id="A0A226M9N1"/>